<dbReference type="CDD" id="cd05121">
    <property type="entry name" value="ABC1_ADCK3-like"/>
    <property type="match status" value="1"/>
</dbReference>
<accession>A0ABN9TIR3</accession>
<proteinExistence type="predicted"/>
<evidence type="ECO:0000313" key="2">
    <source>
        <dbReference type="EMBL" id="CAK0845786.1"/>
    </source>
</evidence>
<dbReference type="PANTHER" id="PTHR43173">
    <property type="entry name" value="ABC1 FAMILY PROTEIN"/>
    <property type="match status" value="1"/>
</dbReference>
<feature type="domain" description="ABC1 atypical kinase-like" evidence="1">
    <location>
        <begin position="76"/>
        <end position="323"/>
    </location>
</feature>
<name>A0ABN9TIR3_9DINO</name>
<organism evidence="2 3">
    <name type="scientific">Prorocentrum cordatum</name>
    <dbReference type="NCBI Taxonomy" id="2364126"/>
    <lineage>
        <taxon>Eukaryota</taxon>
        <taxon>Sar</taxon>
        <taxon>Alveolata</taxon>
        <taxon>Dinophyceae</taxon>
        <taxon>Prorocentrales</taxon>
        <taxon>Prorocentraceae</taxon>
        <taxon>Prorocentrum</taxon>
    </lineage>
</organism>
<reference evidence="2" key="1">
    <citation type="submission" date="2023-10" db="EMBL/GenBank/DDBJ databases">
        <authorList>
            <person name="Chen Y."/>
            <person name="Shah S."/>
            <person name="Dougan E. K."/>
            <person name="Thang M."/>
            <person name="Chan C."/>
        </authorList>
    </citation>
    <scope>NUCLEOTIDE SEQUENCE [LARGE SCALE GENOMIC DNA]</scope>
</reference>
<protein>
    <recommendedName>
        <fullName evidence="1">ABC1 atypical kinase-like domain-containing protein</fullName>
    </recommendedName>
</protein>
<dbReference type="InterPro" id="IPR004147">
    <property type="entry name" value="ABC1_dom"/>
</dbReference>
<dbReference type="EMBL" id="CAUYUJ010014766">
    <property type="protein sequence ID" value="CAK0845786.1"/>
    <property type="molecule type" value="Genomic_DNA"/>
</dbReference>
<evidence type="ECO:0000259" key="1">
    <source>
        <dbReference type="Pfam" id="PF03109"/>
    </source>
</evidence>
<dbReference type="Pfam" id="PF03109">
    <property type="entry name" value="ABC1"/>
    <property type="match status" value="1"/>
</dbReference>
<evidence type="ECO:0000313" key="3">
    <source>
        <dbReference type="Proteomes" id="UP001189429"/>
    </source>
</evidence>
<dbReference type="InterPro" id="IPR011009">
    <property type="entry name" value="Kinase-like_dom_sf"/>
</dbReference>
<sequence>MERMLRSVDEGEAKDRWKSLHEKHAGSLLDVCLDMRGFYVKIGQVCSTRRDMFPGPWIDALEQLQGEHPELLARPVREMEGIIRKGLGLRARELVEVRQSALGAAATGQVHRARLRDGREVVVKVQYPDAERLYRLDFANTRLFCALLQPEHLPYLRELEAQFKTEFDYRREAADLAEIAARFAPGSGNPYAEKVRIPAPVPELAARNVVVMEYLPGETLLGYARRRKRQLEDSSFLSYLWQGFWLRRELRAHLRVLIGVQGHQIFVDGVFNGDPHPGNILLMPDGRLGLIDYGNVKRLTAQQRAQIGRLFIALAGGKRDEVAAAAEVVGFRTRSGDRECLFRFARLWFDRDDDETLVMPDGSRPANIQLYMEKLSAIDPLIKTPDDFLMVARNSFLLRGLGTHFGVRLHMGAEWKALAESAARQVGSYCILNLLPTLILRPRLHMLLLPGAVAQPPAARQVSPGAGRGRRARRFVALAVTYHVLASCALHPAPELVSQAPTACAT</sequence>
<keyword evidence="3" id="KW-1185">Reference proteome</keyword>
<dbReference type="InterPro" id="IPR051130">
    <property type="entry name" value="Mito_struct-func_regulator"/>
</dbReference>
<dbReference type="Proteomes" id="UP001189429">
    <property type="component" value="Unassembled WGS sequence"/>
</dbReference>
<comment type="caution">
    <text evidence="2">The sequence shown here is derived from an EMBL/GenBank/DDBJ whole genome shotgun (WGS) entry which is preliminary data.</text>
</comment>
<gene>
    <name evidence="2" type="ORF">PCOR1329_LOCUS39470</name>
</gene>
<dbReference type="SUPFAM" id="SSF56112">
    <property type="entry name" value="Protein kinase-like (PK-like)"/>
    <property type="match status" value="1"/>
</dbReference>
<dbReference type="PANTHER" id="PTHR43173:SF34">
    <property type="entry name" value="ABC1 ATYPICAL KINASE-LIKE DOMAIN-CONTAINING PROTEIN"/>
    <property type="match status" value="1"/>
</dbReference>